<evidence type="ECO:0000313" key="3">
    <source>
        <dbReference type="Proteomes" id="UP000077667"/>
    </source>
</evidence>
<name>A0A1A9I582_9BACT</name>
<dbReference type="OrthoDB" id="3965347at2"/>
<dbReference type="Gene3D" id="2.60.40.1740">
    <property type="entry name" value="hypothetical protein (bacova_03559)"/>
    <property type="match status" value="1"/>
</dbReference>
<feature type="domain" description="F5/8 type C" evidence="1">
    <location>
        <begin position="168"/>
        <end position="318"/>
    </location>
</feature>
<protein>
    <recommendedName>
        <fullName evidence="1">F5/8 type C domain-containing protein</fullName>
    </recommendedName>
</protein>
<dbReference type="Gene3D" id="2.60.120.260">
    <property type="entry name" value="Galactose-binding domain-like"/>
    <property type="match status" value="1"/>
</dbReference>
<sequence>MNMAAIRYFSLVYILGMLFTGCKQEINLPDQPLSDYIKVYMPQAANGPVTYNFSNARDTATIIYGADYGGQGYPSEDVSVSFAVNAALADSFNLANNTSYSLLPEKSYRLNTAAATIGKGRLSTEPLKITIITKGINAPDDLSKTYILPVTIKNASININEKLRTSFCIINIVPVLFNRKGWSVIDFSSQESYGEGANNGRAVFVLDSNINTFWHSQWQGAQPGPPHYIIIDIGASQSVSGAAFVARQGVNSGRPQDIQLFLSEDKQVWKTAFTGTLLNDGALQKVFFSTPVSGRYVKLQINSSYSSNLTHLAEFYLF</sequence>
<evidence type="ECO:0000313" key="2">
    <source>
        <dbReference type="EMBL" id="ANH81842.1"/>
    </source>
</evidence>
<organism evidence="2 3">
    <name type="scientific">Niabella ginsenosidivorans</name>
    <dbReference type="NCBI Taxonomy" id="1176587"/>
    <lineage>
        <taxon>Bacteria</taxon>
        <taxon>Pseudomonadati</taxon>
        <taxon>Bacteroidota</taxon>
        <taxon>Chitinophagia</taxon>
        <taxon>Chitinophagales</taxon>
        <taxon>Chitinophagaceae</taxon>
        <taxon>Niabella</taxon>
    </lineage>
</organism>
<keyword evidence="3" id="KW-1185">Reference proteome</keyword>
<dbReference type="SUPFAM" id="SSF49785">
    <property type="entry name" value="Galactose-binding domain-like"/>
    <property type="match status" value="1"/>
</dbReference>
<dbReference type="InterPro" id="IPR013728">
    <property type="entry name" value="BT_3987-like_N"/>
</dbReference>
<accession>A0A1A9I582</accession>
<dbReference type="PROSITE" id="PS51257">
    <property type="entry name" value="PROKAR_LIPOPROTEIN"/>
    <property type="match status" value="1"/>
</dbReference>
<dbReference type="KEGG" id="nia:A8C56_13410"/>
<evidence type="ECO:0000259" key="1">
    <source>
        <dbReference type="PROSITE" id="PS50022"/>
    </source>
</evidence>
<proteinExistence type="predicted"/>
<dbReference type="STRING" id="1176587.A8C56_13410"/>
<dbReference type="InterPro" id="IPR000421">
    <property type="entry name" value="FA58C"/>
</dbReference>
<dbReference type="Pfam" id="PF08522">
    <property type="entry name" value="BT_3987-like_N"/>
    <property type="match status" value="1"/>
</dbReference>
<dbReference type="AlphaFoldDB" id="A0A1A9I582"/>
<dbReference type="PROSITE" id="PS50022">
    <property type="entry name" value="FA58C_3"/>
    <property type="match status" value="1"/>
</dbReference>
<reference evidence="2 3" key="1">
    <citation type="submission" date="2016-05" db="EMBL/GenBank/DDBJ databases">
        <title>Niabella ginsenosidivorans BS26 whole genome sequencing.</title>
        <authorList>
            <person name="Im W.T."/>
            <person name="Siddiqi M.Z."/>
        </authorList>
    </citation>
    <scope>NUCLEOTIDE SEQUENCE [LARGE SCALE GENOMIC DNA]</scope>
    <source>
        <strain evidence="2 3">BS26</strain>
    </source>
</reference>
<dbReference type="Proteomes" id="UP000077667">
    <property type="component" value="Chromosome"/>
</dbReference>
<dbReference type="EMBL" id="CP015772">
    <property type="protein sequence ID" value="ANH81842.1"/>
    <property type="molecule type" value="Genomic_DNA"/>
</dbReference>
<gene>
    <name evidence="2" type="ORF">A8C56_13410</name>
</gene>
<dbReference type="InterPro" id="IPR008979">
    <property type="entry name" value="Galactose-bd-like_sf"/>
</dbReference>
<dbReference type="Pfam" id="PF00754">
    <property type="entry name" value="F5_F8_type_C"/>
    <property type="match status" value="1"/>
</dbReference>